<dbReference type="InterPro" id="IPR025562">
    <property type="entry name" value="Tae4"/>
</dbReference>
<feature type="region of interest" description="Disordered" evidence="1">
    <location>
        <begin position="276"/>
        <end position="305"/>
    </location>
</feature>
<dbReference type="Proteomes" id="UP000323717">
    <property type="component" value="Unassembled WGS sequence"/>
</dbReference>
<protein>
    <recommendedName>
        <fullName evidence="6">Cytoplasmic protein</fullName>
    </recommendedName>
</protein>
<evidence type="ECO:0000313" key="4">
    <source>
        <dbReference type="Proteomes" id="UP000323717"/>
    </source>
</evidence>
<dbReference type="Gene3D" id="3.90.1720.70">
    <property type="match status" value="1"/>
</dbReference>
<name>A0A5M5C688_BACOV</name>
<organism evidence="3 4">
    <name type="scientific">Bacteroides ovatus</name>
    <dbReference type="NCBI Taxonomy" id="28116"/>
    <lineage>
        <taxon>Bacteria</taxon>
        <taxon>Pseudomonadati</taxon>
        <taxon>Bacteroidota</taxon>
        <taxon>Bacteroidia</taxon>
        <taxon>Bacteroidales</taxon>
        <taxon>Bacteroidaceae</taxon>
        <taxon>Bacteroides</taxon>
    </lineage>
</organism>
<comment type="caution">
    <text evidence="3">The sequence shown here is derived from an EMBL/GenBank/DDBJ whole genome shotgun (WGS) entry which is preliminary data.</text>
</comment>
<reference evidence="4 5" key="1">
    <citation type="journal article" date="2019" name="Nat. Med.">
        <title>A library of human gut bacterial isolates paired with longitudinal multiomics data enables mechanistic microbiome research.</title>
        <authorList>
            <person name="Poyet M."/>
            <person name="Groussin M."/>
            <person name="Gibbons S.M."/>
            <person name="Avila-Pacheco J."/>
            <person name="Jiang X."/>
            <person name="Kearney S.M."/>
            <person name="Perrotta A.R."/>
            <person name="Berdy B."/>
            <person name="Zhao S."/>
            <person name="Lieberman T.D."/>
            <person name="Swanson P.K."/>
            <person name="Smith M."/>
            <person name="Roesemann S."/>
            <person name="Alexander J.E."/>
            <person name="Rich S.A."/>
            <person name="Livny J."/>
            <person name="Vlamakis H."/>
            <person name="Clish C."/>
            <person name="Bullock K."/>
            <person name="Deik A."/>
            <person name="Scott J."/>
            <person name="Pierce K.A."/>
            <person name="Xavier R.J."/>
            <person name="Alm E.J."/>
        </authorList>
    </citation>
    <scope>NUCLEOTIDE SEQUENCE [LARGE SCALE GENOMIC DNA]</scope>
    <source>
        <strain evidence="2 5">BIOML-A160</strain>
        <strain evidence="3 4">BIOML-A163</strain>
    </source>
</reference>
<evidence type="ECO:0000313" key="5">
    <source>
        <dbReference type="Proteomes" id="UP000365824"/>
    </source>
</evidence>
<dbReference type="Proteomes" id="UP000365824">
    <property type="component" value="Unassembled WGS sequence"/>
</dbReference>
<evidence type="ECO:0000256" key="1">
    <source>
        <dbReference type="SAM" id="MobiDB-lite"/>
    </source>
</evidence>
<evidence type="ECO:0000313" key="2">
    <source>
        <dbReference type="EMBL" id="KAA3930230.1"/>
    </source>
</evidence>
<evidence type="ECO:0000313" key="3">
    <source>
        <dbReference type="EMBL" id="KAA3953138.1"/>
    </source>
</evidence>
<sequence>MKHSTQLIRSLLGLTVLLASCQVDDSPGILSDSEAQLFVSEACNYYEQTISEAAEKSKLVQNKNMSPGEVTPCWHKAHIKQDANYEYVYVPIIAGNNYIRRVKIGKQGEKKNYRIPISQTLCVRRDKTGNYDAAYVTIMPSLNYYRANKSTFTEKVIHDKSLYGNLSGYVVYNNIVSSKMIVADRVKSGKCLWSYSPATFKDKALSRKIKKEIFQNINNIGMSLTRNTIDGGWLEEVDITPDGEDDDDDDEDYFCGFCAQYVPYGHICSEDEEVEEIPSGGGVWGGGGGSPGGGSSGGSSSDRPSFISLPPFSTITEKFKIVAKMEPIDVAKLIGGKVLVNYQGNPAFVNGCTVRLSYALNMCGGSHKIPFSYEKTISGDADRNSQNEWYYYKVADIIPYLDGKYGTHQTVTLEDIKGKTGIIGQTDCGWGAGGHVDIWDGTNTISSDHPYYECKNLYFWNLK</sequence>
<dbReference type="EMBL" id="VWLE01000064">
    <property type="protein sequence ID" value="KAA3953138.1"/>
    <property type="molecule type" value="Genomic_DNA"/>
</dbReference>
<dbReference type="RefSeq" id="WP_008650818.1">
    <property type="nucleotide sequence ID" value="NZ_CP103100.1"/>
</dbReference>
<gene>
    <name evidence="3" type="ORF">F3D71_06915</name>
    <name evidence="2" type="ORF">F3F25_05355</name>
</gene>
<dbReference type="EMBL" id="VWLB01000006">
    <property type="protein sequence ID" value="KAA3930230.1"/>
    <property type="molecule type" value="Genomic_DNA"/>
</dbReference>
<dbReference type="PROSITE" id="PS51257">
    <property type="entry name" value="PROKAR_LIPOPROTEIN"/>
    <property type="match status" value="1"/>
</dbReference>
<dbReference type="AlphaFoldDB" id="A0A5M5C688"/>
<evidence type="ECO:0008006" key="6">
    <source>
        <dbReference type="Google" id="ProtNLM"/>
    </source>
</evidence>
<proteinExistence type="predicted"/>
<accession>A0A5M5C688</accession>
<feature type="compositionally biased region" description="Gly residues" evidence="1">
    <location>
        <begin position="279"/>
        <end position="297"/>
    </location>
</feature>
<dbReference type="Pfam" id="PF14113">
    <property type="entry name" value="Tae4"/>
    <property type="match status" value="1"/>
</dbReference>